<dbReference type="Proteomes" id="UP000050833">
    <property type="component" value="Unassembled WGS sequence"/>
</dbReference>
<gene>
    <name evidence="1" type="ORF">APZ18_11580</name>
    <name evidence="2" type="ORF">APZ18_15520</name>
</gene>
<accession>A0AAW3JSA3</accession>
<protein>
    <submittedName>
        <fullName evidence="1">Uncharacterized protein</fullName>
    </submittedName>
</protein>
<dbReference type="EMBL" id="LLKB01000002">
    <property type="protein sequence ID" value="KQC85643.1"/>
    <property type="molecule type" value="Genomic_DNA"/>
</dbReference>
<proteinExistence type="predicted"/>
<dbReference type="RefSeq" id="WP_055943116.1">
    <property type="nucleotide sequence ID" value="NZ_DBGDCA010000168.1"/>
</dbReference>
<comment type="caution">
    <text evidence="1">The sequence shown here is derived from an EMBL/GenBank/DDBJ whole genome shotgun (WGS) entry which is preliminary data.</text>
</comment>
<dbReference type="EMBL" id="LLKB01000005">
    <property type="protein sequence ID" value="KQC85320.1"/>
    <property type="molecule type" value="Genomic_DNA"/>
</dbReference>
<evidence type="ECO:0000313" key="1">
    <source>
        <dbReference type="EMBL" id="KQC85320.1"/>
    </source>
</evidence>
<evidence type="ECO:0000313" key="2">
    <source>
        <dbReference type="EMBL" id="KQC85643.1"/>
    </source>
</evidence>
<sequence>MALWLIASYDILEERKDNAKQLSDLLTAIELLKESPLDEGGAAGAYILKFVRANDLHNK</sequence>
<organism evidence="1 3">
    <name type="scientific">Butyribacter intestini</name>
    <dbReference type="NCBI Taxonomy" id="1703332"/>
    <lineage>
        <taxon>Bacteria</taxon>
        <taxon>Bacillati</taxon>
        <taxon>Bacillota</taxon>
        <taxon>Clostridia</taxon>
        <taxon>Lachnospirales</taxon>
        <taxon>Lachnospiraceae</taxon>
        <taxon>Butyribacter</taxon>
    </lineage>
</organism>
<reference evidence="1 3" key="1">
    <citation type="submission" date="2015-10" db="EMBL/GenBank/DDBJ databases">
        <title>Butyribacter intestini gen. nov., sp. nov., a butyric acid-producing bacterium of the family Lachnospiraceae isolated from the human faeces.</title>
        <authorList>
            <person name="Zou Y."/>
            <person name="Xue W."/>
            <person name="Luo G."/>
            <person name="Lv M."/>
        </authorList>
    </citation>
    <scope>NUCLEOTIDE SEQUENCE [LARGE SCALE GENOMIC DNA]</scope>
    <source>
        <strain evidence="1 3">TF01-11</strain>
    </source>
</reference>
<name>A0AAW3JSA3_9FIRM</name>
<keyword evidence="3" id="KW-1185">Reference proteome</keyword>
<dbReference type="AlphaFoldDB" id="A0AAW3JSA3"/>
<evidence type="ECO:0000313" key="3">
    <source>
        <dbReference type="Proteomes" id="UP000050833"/>
    </source>
</evidence>